<dbReference type="AlphaFoldDB" id="A0A1N6IVW1"/>
<sequence>MKTNIFLIIFGLISFQIFGQTGNVGVSTTTPRSTLDVNGSININNEINLGGSDAAVGNSGTAGDLLAARADTVAVWKKFDLPTGYLDGVILTANYTKSTTAGVIFTTGGAVDPYNENTSITGWSVISGVEIPAVKVTKASNIVNISVQTVAQITGNTGVGSFGCGIFVNNQLKLVRTNNVAGTSGSYRILNFNASLRNLTLTNNQPTTYNVKFACIARNLPSGNTLHIGINQAASPTLNAQMAGTALSVQVLEPIQ</sequence>
<reference evidence="2" key="1">
    <citation type="submission" date="2016-12" db="EMBL/GenBank/DDBJ databases">
        <authorList>
            <person name="Varghese N."/>
            <person name="Submissions S."/>
        </authorList>
    </citation>
    <scope>NUCLEOTIDE SEQUENCE [LARGE SCALE GENOMIC DNA]</scope>
    <source>
        <strain evidence="2">DSM 16779</strain>
    </source>
</reference>
<dbReference type="EMBL" id="FSRQ01000005">
    <property type="protein sequence ID" value="SIO36138.1"/>
    <property type="molecule type" value="Genomic_DNA"/>
</dbReference>
<evidence type="ECO:0000313" key="2">
    <source>
        <dbReference type="Proteomes" id="UP000184782"/>
    </source>
</evidence>
<protein>
    <submittedName>
        <fullName evidence="1">Uncharacterized protein</fullName>
    </submittedName>
</protein>
<dbReference type="OrthoDB" id="1273065at2"/>
<evidence type="ECO:0000313" key="1">
    <source>
        <dbReference type="EMBL" id="SIO36138.1"/>
    </source>
</evidence>
<gene>
    <name evidence="1" type="ORF">SAMN05421769_3814</name>
</gene>
<name>A0A1N6IVW1_9FLAO</name>
<accession>A0A1N6IVW1</accession>
<dbReference type="STRING" id="59733.SAMN05421769_3814"/>
<organism evidence="1 2">
    <name type="scientific">Chryseobacterium scophthalmum</name>
    <dbReference type="NCBI Taxonomy" id="59733"/>
    <lineage>
        <taxon>Bacteria</taxon>
        <taxon>Pseudomonadati</taxon>
        <taxon>Bacteroidota</taxon>
        <taxon>Flavobacteriia</taxon>
        <taxon>Flavobacteriales</taxon>
        <taxon>Weeksellaceae</taxon>
        <taxon>Chryseobacterium group</taxon>
        <taxon>Chryseobacterium</taxon>
    </lineage>
</organism>
<keyword evidence="2" id="KW-1185">Reference proteome</keyword>
<proteinExistence type="predicted"/>
<dbReference type="Proteomes" id="UP000184782">
    <property type="component" value="Unassembled WGS sequence"/>
</dbReference>
<dbReference type="RefSeq" id="WP_074231993.1">
    <property type="nucleotide sequence ID" value="NZ_FSRQ01000005.1"/>
</dbReference>